<feature type="transmembrane region" description="Helical" evidence="10">
    <location>
        <begin position="125"/>
        <end position="145"/>
    </location>
</feature>
<feature type="transmembrane region" description="Helical" evidence="10">
    <location>
        <begin position="44"/>
        <end position="64"/>
    </location>
</feature>
<dbReference type="InterPro" id="IPR004338">
    <property type="entry name" value="NqrB/RnfD"/>
</dbReference>
<proteinExistence type="inferred from homology"/>
<evidence type="ECO:0000256" key="2">
    <source>
        <dbReference type="ARBA" id="ARBA00022553"/>
    </source>
</evidence>
<reference evidence="11 12" key="1">
    <citation type="submission" date="2024-02" db="EMBL/GenBank/DDBJ databases">
        <title>Bacteria isolated from the canopy kelp, Nereocystis luetkeana.</title>
        <authorList>
            <person name="Pfister C.A."/>
            <person name="Younker I.T."/>
            <person name="Light S.H."/>
        </authorList>
    </citation>
    <scope>NUCLEOTIDE SEQUENCE [LARGE SCALE GENOMIC DNA]</scope>
    <source>
        <strain evidence="11 12">TI.2.07</strain>
    </source>
</reference>
<evidence type="ECO:0000256" key="4">
    <source>
        <dbReference type="ARBA" id="ARBA00022643"/>
    </source>
</evidence>
<keyword evidence="1 10" id="KW-0813">Transport</keyword>
<keyword evidence="4 10" id="KW-0288">FMN</keyword>
<keyword evidence="8 10" id="KW-1133">Transmembrane helix</keyword>
<dbReference type="Pfam" id="PF03116">
    <property type="entry name" value="NQR2_RnfD_RnfE"/>
    <property type="match status" value="1"/>
</dbReference>
<keyword evidence="10" id="KW-1003">Cell membrane</keyword>
<feature type="transmembrane region" description="Helical" evidence="10">
    <location>
        <begin position="299"/>
        <end position="316"/>
    </location>
</feature>
<dbReference type="PANTHER" id="PTHR30578:SF0">
    <property type="entry name" value="ION-TRANSLOCATING OXIDOREDUCTASE COMPLEX SUBUNIT D"/>
    <property type="match status" value="1"/>
</dbReference>
<comment type="caution">
    <text evidence="11">The sequence shown here is derived from an EMBL/GenBank/DDBJ whole genome shotgun (WGS) entry which is preliminary data.</text>
</comment>
<feature type="transmembrane region" description="Helical" evidence="10">
    <location>
        <begin position="20"/>
        <end position="38"/>
    </location>
</feature>
<accession>A0ABU9HFW0</accession>
<keyword evidence="6 10" id="KW-1278">Translocase</keyword>
<keyword evidence="10" id="KW-0997">Cell inner membrane</keyword>
<dbReference type="Proteomes" id="UP001366060">
    <property type="component" value="Unassembled WGS sequence"/>
</dbReference>
<keyword evidence="2 10" id="KW-0597">Phosphoprotein</keyword>
<evidence type="ECO:0000256" key="10">
    <source>
        <dbReference type="HAMAP-Rule" id="MF_00462"/>
    </source>
</evidence>
<comment type="subcellular location">
    <subcellularLocation>
        <location evidence="10">Cell inner membrane</location>
        <topology evidence="10">Multi-pass membrane protein</topology>
    </subcellularLocation>
</comment>
<evidence type="ECO:0000256" key="9">
    <source>
        <dbReference type="ARBA" id="ARBA00023136"/>
    </source>
</evidence>
<name>A0ABU9HFW0_9GAMM</name>
<feature type="modified residue" description="FMN phosphoryl threonine" evidence="10">
    <location>
        <position position="187"/>
    </location>
</feature>
<keyword evidence="12" id="KW-1185">Reference proteome</keyword>
<evidence type="ECO:0000256" key="1">
    <source>
        <dbReference type="ARBA" id="ARBA00022448"/>
    </source>
</evidence>
<comment type="subunit">
    <text evidence="10">The complex is composed of six subunits: RnfA, RnfB, RnfC, RnfD, RnfE and RnfG.</text>
</comment>
<protein>
    <recommendedName>
        <fullName evidence="10">Ion-translocating oxidoreductase complex subunit D</fullName>
        <ecNumber evidence="10">7.-.-.-</ecNumber>
    </recommendedName>
    <alternativeName>
        <fullName evidence="10">Rnf electron transport complex subunit D</fullName>
    </alternativeName>
</protein>
<keyword evidence="9 10" id="KW-0472">Membrane</keyword>
<gene>
    <name evidence="11" type="primary">rsxD</name>
    <name evidence="10" type="synonym">rnfD</name>
    <name evidence="11" type="ORF">V6255_15130</name>
</gene>
<comment type="function">
    <text evidence="10">Part of a membrane-bound complex that couples electron transfer with translocation of ions across the membrane.</text>
</comment>
<dbReference type="HAMAP" id="MF_00462">
    <property type="entry name" value="RsxD_RnfD"/>
    <property type="match status" value="1"/>
</dbReference>
<evidence type="ECO:0000256" key="5">
    <source>
        <dbReference type="ARBA" id="ARBA00022692"/>
    </source>
</evidence>
<evidence type="ECO:0000256" key="7">
    <source>
        <dbReference type="ARBA" id="ARBA00022982"/>
    </source>
</evidence>
<evidence type="ECO:0000313" key="12">
    <source>
        <dbReference type="Proteomes" id="UP001366060"/>
    </source>
</evidence>
<feature type="transmembrane region" description="Helical" evidence="10">
    <location>
        <begin position="322"/>
        <end position="341"/>
    </location>
</feature>
<feature type="transmembrane region" description="Helical" evidence="10">
    <location>
        <begin position="239"/>
        <end position="257"/>
    </location>
</feature>
<dbReference type="NCBIfam" id="TIGR01946">
    <property type="entry name" value="rnfD"/>
    <property type="match status" value="1"/>
</dbReference>
<dbReference type="RefSeq" id="WP_341628916.1">
    <property type="nucleotide sequence ID" value="NZ_JBAKBA010000043.1"/>
</dbReference>
<sequence length="351" mass="38474">MAFFSSTSPHQQIKRRTPEIMKMVIFALLPGVLVHSYLFGLAIYVQIALAVITALLAEAAFLALRKRSILKSIKDYTAVVTAVLLAISIPSLAPWWVIVIGTIFSIIIVKHLYGGLGQNIFNPAMAGYVLLLISFPVQMTAWLPVQSIQAFPVTFNDILSLIFTGFSIDGYSVTQIKTSIDGYTLATPLETIRNALHSGETISETLKTTLFSSDSLQGSQWVNLAFLAGGLLLLKKQIILWYIPISFLVGMIVFSFIPFASDPDLYSSPLYHLFSGATMLGAFFILTDPVTASTTVKGRIVYGLLCALLVVVIRNVGGYPDAVAFAVLLANMCVPLIDYYSKPKVYGRRRK</sequence>
<feature type="transmembrane region" description="Helical" evidence="10">
    <location>
        <begin position="73"/>
        <end position="89"/>
    </location>
</feature>
<dbReference type="PANTHER" id="PTHR30578">
    <property type="entry name" value="ELECTRON TRANSPORT COMPLEX PROTEIN RNFD"/>
    <property type="match status" value="1"/>
</dbReference>
<evidence type="ECO:0000256" key="8">
    <source>
        <dbReference type="ARBA" id="ARBA00022989"/>
    </source>
</evidence>
<evidence type="ECO:0000256" key="3">
    <source>
        <dbReference type="ARBA" id="ARBA00022630"/>
    </source>
</evidence>
<dbReference type="EC" id="7.-.-.-" evidence="10"/>
<dbReference type="NCBIfam" id="NF002011">
    <property type="entry name" value="PRK00816.1"/>
    <property type="match status" value="1"/>
</dbReference>
<comment type="cofactor">
    <cofactor evidence="10">
        <name>FMN</name>
        <dbReference type="ChEBI" id="CHEBI:58210"/>
    </cofactor>
</comment>
<keyword evidence="5 10" id="KW-0812">Transmembrane</keyword>
<evidence type="ECO:0000313" key="11">
    <source>
        <dbReference type="EMBL" id="MEL0660472.1"/>
    </source>
</evidence>
<keyword evidence="7 10" id="KW-0249">Electron transport</keyword>
<feature type="transmembrane region" description="Helical" evidence="10">
    <location>
        <begin position="269"/>
        <end position="287"/>
    </location>
</feature>
<organism evidence="11 12">
    <name type="scientific">Psychromonas arctica</name>
    <dbReference type="NCBI Taxonomy" id="168275"/>
    <lineage>
        <taxon>Bacteria</taxon>
        <taxon>Pseudomonadati</taxon>
        <taxon>Pseudomonadota</taxon>
        <taxon>Gammaproteobacteria</taxon>
        <taxon>Alteromonadales</taxon>
        <taxon>Psychromonadaceae</taxon>
        <taxon>Psychromonas</taxon>
    </lineage>
</organism>
<keyword evidence="3 10" id="KW-0285">Flavoprotein</keyword>
<comment type="similarity">
    <text evidence="10">Belongs to the NqrB/RnfD family.</text>
</comment>
<dbReference type="InterPro" id="IPR011303">
    <property type="entry name" value="RnfD_bac"/>
</dbReference>
<dbReference type="EMBL" id="JBAKBA010000043">
    <property type="protein sequence ID" value="MEL0660472.1"/>
    <property type="molecule type" value="Genomic_DNA"/>
</dbReference>
<evidence type="ECO:0000256" key="6">
    <source>
        <dbReference type="ARBA" id="ARBA00022967"/>
    </source>
</evidence>